<feature type="region of interest" description="Disordered" evidence="1">
    <location>
        <begin position="622"/>
        <end position="644"/>
    </location>
</feature>
<comment type="caution">
    <text evidence="2">The sequence shown here is derived from an EMBL/GenBank/DDBJ whole genome shotgun (WGS) entry which is preliminary data.</text>
</comment>
<feature type="compositionally biased region" description="Low complexity" evidence="1">
    <location>
        <begin position="61"/>
        <end position="73"/>
    </location>
</feature>
<name>A0A7J6Y2K1_TRYCR</name>
<sequence length="878" mass="95877">MTMAVEELPPLRSTPAIDRLRDAKRRFALNESQFSSSRLGDRWSASPRMTAQESSQKQPCTSSSSSAANAATNGSGGQREGTRHATLPFSGLSSIHRHVVGDSDTNSLLTWTLFDSNCRNTPRGSAPITTGVDLTPTVASSFGVPGSEEAGSTAPQVVASSGDGADSGKVFGSDGRAAMPTASCEKQKHYVSDVPTHDIYRQRYNSQRVEMSRREDDYRRRRDANRAEVARLISHTTRLGCMMNLQRQIYNEIMKRPLRTLAATEPVMNTAAPLPSKRSSFPPLFLSIRRETEGEASGPTKVESGVQVALKLLKSRFASGCYLSTNMYSKPLFSVPAAAPTLETPLEAAGELPSAAGAKSTEKVVGSGGENEKSHNDDNTKRECRGVNEEVVHASSSPHEHEEAVTFHSSLVMDSATAPTMIYESCIHHASGRKEEENPTSASQRRGSSETLLTEEEQRGLRLLSTVRGLRRQTEELTTAVLHAAGEWGCWDSPGTSVFRGLFLSPRTAMCIVEEEKAAELRLMHMAALEEAARGGVHPVTAALRQQCPFRRSLPPPPSVLVQMEMFNLPGMRRQIRRCQEQQQHHQRQRQEEANAKDGNTSEAIWRPFAQHVLLPEAAEHFSKTEEEAEERGKQRLQQSPVCVEQDADPVDAPVDVGPSSQLATNLTGIKMGEQHNHQSSFASLKPRHVHLFISSSSSSSSSYEFSFSSSYLGSQSSTEDGRQTASAYSYASSALLSTNMKFSVAALSEGEESASEAQRGIIKEKKKKEEESEMRKKENIPYNSQREVLPLDRRGLAMTKSSDKPTSTSLGPQVAEELSGTAVVPIFRTEAACEQSHRGNKKRKSLPKRLLSFFGACSCGGSRGTTVSGRKRRSAAS</sequence>
<evidence type="ECO:0000313" key="2">
    <source>
        <dbReference type="EMBL" id="KAF5220981.1"/>
    </source>
</evidence>
<feature type="compositionally biased region" description="Basic and acidic residues" evidence="1">
    <location>
        <begin position="370"/>
        <end position="383"/>
    </location>
</feature>
<evidence type="ECO:0000256" key="1">
    <source>
        <dbReference type="SAM" id="MobiDB-lite"/>
    </source>
</evidence>
<feature type="region of interest" description="Disordered" evidence="1">
    <location>
        <begin position="754"/>
        <end position="784"/>
    </location>
</feature>
<feature type="region of interest" description="Disordered" evidence="1">
    <location>
        <begin position="352"/>
        <end position="383"/>
    </location>
</feature>
<dbReference type="Proteomes" id="UP000583944">
    <property type="component" value="Unassembled WGS sequence"/>
</dbReference>
<dbReference type="EMBL" id="JABDHM010000043">
    <property type="protein sequence ID" value="KAF5220981.1"/>
    <property type="molecule type" value="Genomic_DNA"/>
</dbReference>
<evidence type="ECO:0000313" key="3">
    <source>
        <dbReference type="Proteomes" id="UP000583944"/>
    </source>
</evidence>
<protein>
    <submittedName>
        <fullName evidence="2">Uncharacterized protein</fullName>
    </submittedName>
</protein>
<feature type="region of interest" description="Disordered" evidence="1">
    <location>
        <begin position="577"/>
        <end position="601"/>
    </location>
</feature>
<reference evidence="2 3" key="1">
    <citation type="journal article" date="2019" name="Genome Biol. Evol.">
        <title>Nanopore Sequencing Significantly Improves Genome Assembly of the Protozoan Parasite Trypanosoma cruzi.</title>
        <authorList>
            <person name="Diaz-Viraque F."/>
            <person name="Pita S."/>
            <person name="Greif G."/>
            <person name="de Souza R.C.M."/>
            <person name="Iraola G."/>
            <person name="Robello C."/>
        </authorList>
    </citation>
    <scope>NUCLEOTIDE SEQUENCE [LARGE SCALE GENOMIC DNA]</scope>
    <source>
        <strain evidence="2 3">Berenice</strain>
    </source>
</reference>
<feature type="compositionally biased region" description="Basic and acidic residues" evidence="1">
    <location>
        <begin position="578"/>
        <end position="596"/>
    </location>
</feature>
<feature type="region of interest" description="Disordered" evidence="1">
    <location>
        <begin position="430"/>
        <end position="457"/>
    </location>
</feature>
<feature type="compositionally biased region" description="Polar residues" evidence="1">
    <location>
        <begin position="47"/>
        <end position="60"/>
    </location>
</feature>
<feature type="region of interest" description="Disordered" evidence="1">
    <location>
        <begin position="143"/>
        <end position="174"/>
    </location>
</feature>
<proteinExistence type="predicted"/>
<feature type="region of interest" description="Disordered" evidence="1">
    <location>
        <begin position="30"/>
        <end position="85"/>
    </location>
</feature>
<organism evidence="2 3">
    <name type="scientific">Trypanosoma cruzi</name>
    <dbReference type="NCBI Taxonomy" id="5693"/>
    <lineage>
        <taxon>Eukaryota</taxon>
        <taxon>Discoba</taxon>
        <taxon>Euglenozoa</taxon>
        <taxon>Kinetoplastea</taxon>
        <taxon>Metakinetoplastina</taxon>
        <taxon>Trypanosomatida</taxon>
        <taxon>Trypanosomatidae</taxon>
        <taxon>Trypanosoma</taxon>
        <taxon>Schizotrypanum</taxon>
    </lineage>
</organism>
<feature type="compositionally biased region" description="Basic and acidic residues" evidence="1">
    <location>
        <begin position="762"/>
        <end position="780"/>
    </location>
</feature>
<accession>A0A7J6Y2K1</accession>
<feature type="compositionally biased region" description="Polar residues" evidence="1">
    <location>
        <begin position="439"/>
        <end position="452"/>
    </location>
</feature>
<dbReference type="VEuPathDB" id="TriTrypDB:ECC02_005998"/>
<gene>
    <name evidence="2" type="ORF">ECC02_005998</name>
</gene>
<feature type="compositionally biased region" description="Basic and acidic residues" evidence="1">
    <location>
        <begin position="622"/>
        <end position="634"/>
    </location>
</feature>
<dbReference type="AlphaFoldDB" id="A0A7J6Y2K1"/>
<dbReference type="VEuPathDB" id="TriTrypDB:BCY84_16449"/>